<protein>
    <recommendedName>
        <fullName evidence="4">Tetratricopeptide repeat protein</fullName>
    </recommendedName>
</protein>
<feature type="signal peptide" evidence="1">
    <location>
        <begin position="1"/>
        <end position="40"/>
    </location>
</feature>
<reference evidence="2 3" key="1">
    <citation type="submission" date="2019-12" db="EMBL/GenBank/DDBJ databases">
        <title>Genomic-based taxomic classification of the family Erythrobacteraceae.</title>
        <authorList>
            <person name="Xu L."/>
        </authorList>
    </citation>
    <scope>NUCLEOTIDE SEQUENCE [LARGE SCALE GENOMIC DNA]</scope>
    <source>
        <strain evidence="2 3">MCCC 1K01500</strain>
    </source>
</reference>
<evidence type="ECO:0000313" key="3">
    <source>
        <dbReference type="Proteomes" id="UP000433652"/>
    </source>
</evidence>
<accession>A0A6I4SX04</accession>
<sequence length="428" mass="45618">MLRKSTHAPSRRFGSPLALALALAAGGVLGSAAMTAPAFAKEKVAKENQNSKAFADAYEPYAAIVNAEAGDFAAAKAMVPSVTATIENDQDRYVMGQSLISLGGKLQDTGVQKQGLELSLASGKTPPEQVGVFNYYLARFAAGEKNWPAARQYYQASADAGYTEGLPDVLIADTYFNNNETAQGLTYLSGLLDKRAAAGLPVDDQWIMRGLKVALDAKQTDAVLEYSKRLVSNNGTEKNWQIALQTVQRVGGLDTQASLDLLRLMRATSSMKESYEYKEYVRTAAESGLPAEVVSVLHEGQQAGVFQANEPFYTDNLADAEPRAAGDRKDVPASVDEARSSATGKIALGNANAFLSFGDYAQAEDMFKTALDKGVNDRQQALLRLGMSQVMQGKYDEGTATLGQVAGGNQAVAQMWIAYAGSKKSTGA</sequence>
<dbReference type="OrthoDB" id="7325958at2"/>
<comment type="caution">
    <text evidence="2">The sequence shown here is derived from an EMBL/GenBank/DDBJ whole genome shotgun (WGS) entry which is preliminary data.</text>
</comment>
<organism evidence="2 3">
    <name type="scientific">Croceibacterium salegens</name>
    <dbReference type="NCBI Taxonomy" id="1737568"/>
    <lineage>
        <taxon>Bacteria</taxon>
        <taxon>Pseudomonadati</taxon>
        <taxon>Pseudomonadota</taxon>
        <taxon>Alphaproteobacteria</taxon>
        <taxon>Sphingomonadales</taxon>
        <taxon>Erythrobacteraceae</taxon>
        <taxon>Croceibacterium</taxon>
    </lineage>
</organism>
<dbReference type="Proteomes" id="UP000433652">
    <property type="component" value="Unassembled WGS sequence"/>
</dbReference>
<gene>
    <name evidence="2" type="ORF">GRI89_08815</name>
</gene>
<dbReference type="SUPFAM" id="SSF81901">
    <property type="entry name" value="HCP-like"/>
    <property type="match status" value="1"/>
</dbReference>
<evidence type="ECO:0008006" key="4">
    <source>
        <dbReference type="Google" id="ProtNLM"/>
    </source>
</evidence>
<name>A0A6I4SX04_9SPHN</name>
<feature type="chain" id="PRO_5026002238" description="Tetratricopeptide repeat protein" evidence="1">
    <location>
        <begin position="41"/>
        <end position="428"/>
    </location>
</feature>
<dbReference type="EMBL" id="WTYM01000036">
    <property type="protein sequence ID" value="MXO59640.1"/>
    <property type="molecule type" value="Genomic_DNA"/>
</dbReference>
<keyword evidence="3" id="KW-1185">Reference proteome</keyword>
<dbReference type="InterPro" id="IPR011990">
    <property type="entry name" value="TPR-like_helical_dom_sf"/>
</dbReference>
<proteinExistence type="predicted"/>
<dbReference type="Gene3D" id="1.25.40.10">
    <property type="entry name" value="Tetratricopeptide repeat domain"/>
    <property type="match status" value="1"/>
</dbReference>
<dbReference type="RefSeq" id="WP_159794227.1">
    <property type="nucleotide sequence ID" value="NZ_WTYM01000036.1"/>
</dbReference>
<evidence type="ECO:0000313" key="2">
    <source>
        <dbReference type="EMBL" id="MXO59640.1"/>
    </source>
</evidence>
<keyword evidence="1" id="KW-0732">Signal</keyword>
<evidence type="ECO:0000256" key="1">
    <source>
        <dbReference type="SAM" id="SignalP"/>
    </source>
</evidence>
<dbReference type="AlphaFoldDB" id="A0A6I4SX04"/>